<reference evidence="2 3" key="1">
    <citation type="submission" date="2024-09" db="EMBL/GenBank/DDBJ databases">
        <title>Floridaenema gen nov. (Aerosakkonemataceae, Aerosakkonematales ord. nov., Cyanobacteria) from benthic tropical and subtropical fresh waters, with the description of four new species.</title>
        <authorList>
            <person name="Moretto J.A."/>
            <person name="Berthold D.E."/>
            <person name="Lefler F.W."/>
            <person name="Huang I.-S."/>
            <person name="Laughinghouse H. IV."/>
        </authorList>
    </citation>
    <scope>NUCLEOTIDE SEQUENCE [LARGE SCALE GENOMIC DNA]</scope>
    <source>
        <strain evidence="2 3">BLCC-F50</strain>
    </source>
</reference>
<dbReference type="Proteomes" id="UP001576784">
    <property type="component" value="Unassembled WGS sequence"/>
</dbReference>
<evidence type="ECO:0000256" key="1">
    <source>
        <dbReference type="SAM" id="Phobius"/>
    </source>
</evidence>
<sequence length="78" mass="8666">MMNLPAFIELAQIQLRRRPWSSLIFLGMCLNLIIAPAVYAAAGGEIERSSAWAIGLLGLLTLGLSIYLFVVIFQPERF</sequence>
<comment type="caution">
    <text evidence="2">The sequence shown here is derived from an EMBL/GenBank/DDBJ whole genome shotgun (WGS) entry which is preliminary data.</text>
</comment>
<protein>
    <submittedName>
        <fullName evidence="2">K(+)-transporting ATPase subunit F</fullName>
    </submittedName>
</protein>
<proteinExistence type="predicted"/>
<feature type="transmembrane region" description="Helical" evidence="1">
    <location>
        <begin position="51"/>
        <end position="73"/>
    </location>
</feature>
<evidence type="ECO:0000313" key="2">
    <source>
        <dbReference type="EMBL" id="MFB2892527.1"/>
    </source>
</evidence>
<keyword evidence="1" id="KW-0472">Membrane</keyword>
<organism evidence="2 3">
    <name type="scientific">Floridaenema flaviceps BLCC-F50</name>
    <dbReference type="NCBI Taxonomy" id="3153642"/>
    <lineage>
        <taxon>Bacteria</taxon>
        <taxon>Bacillati</taxon>
        <taxon>Cyanobacteriota</taxon>
        <taxon>Cyanophyceae</taxon>
        <taxon>Oscillatoriophycideae</taxon>
        <taxon>Aerosakkonematales</taxon>
        <taxon>Aerosakkonemataceae</taxon>
        <taxon>Floridanema</taxon>
        <taxon>Floridanema flaviceps</taxon>
    </lineage>
</organism>
<dbReference type="Pfam" id="PF09604">
    <property type="entry name" value="Potass_KdpF"/>
    <property type="match status" value="1"/>
</dbReference>
<dbReference type="RefSeq" id="WP_413262199.1">
    <property type="nucleotide sequence ID" value="NZ_JBHFNR010000039.1"/>
</dbReference>
<keyword evidence="3" id="KW-1185">Reference proteome</keyword>
<evidence type="ECO:0000313" key="3">
    <source>
        <dbReference type="Proteomes" id="UP001576784"/>
    </source>
</evidence>
<dbReference type="NCBIfam" id="TIGR02115">
    <property type="entry name" value="potass_kdpF"/>
    <property type="match status" value="1"/>
</dbReference>
<dbReference type="EMBL" id="JBHFNR010000039">
    <property type="protein sequence ID" value="MFB2892527.1"/>
    <property type="molecule type" value="Genomic_DNA"/>
</dbReference>
<name>A0ABV4XM95_9CYAN</name>
<dbReference type="InterPro" id="IPR011726">
    <property type="entry name" value="KdpF"/>
</dbReference>
<feature type="transmembrane region" description="Helical" evidence="1">
    <location>
        <begin position="20"/>
        <end position="39"/>
    </location>
</feature>
<keyword evidence="1" id="KW-1133">Transmembrane helix</keyword>
<keyword evidence="1" id="KW-0812">Transmembrane</keyword>
<gene>
    <name evidence="2" type="primary">kdpF</name>
    <name evidence="2" type="ORF">ACE1CI_06235</name>
</gene>
<accession>A0ABV4XM95</accession>